<evidence type="ECO:0000313" key="1">
    <source>
        <dbReference type="EMBL" id="SMX39516.1"/>
    </source>
</evidence>
<accession>A0A238KBU3</accession>
<name>A0A238KBU3_9RHOB</name>
<dbReference type="RefSeq" id="WP_141468015.1">
    <property type="nucleotide sequence ID" value="NZ_FXYH01000005.1"/>
</dbReference>
<dbReference type="OrthoDB" id="7854366at2"/>
<sequence length="148" mass="16151">MPVTFEIYPELRLLKVDYAGEVALAEISTTYREFLDTPGSEKVKYSLSDLSELNELRVFYDGSAMLASVVASDGGAMAEPWEIAIVSTNLKHYALLSDYVANITRNSSMRCEILKDIPSALDWLGLAPDAIAAKAPKTSSDTPTAKEL</sequence>
<organism evidence="1 2">
    <name type="scientific">Pelagimonas varians</name>
    <dbReference type="NCBI Taxonomy" id="696760"/>
    <lineage>
        <taxon>Bacteria</taxon>
        <taxon>Pseudomonadati</taxon>
        <taxon>Pseudomonadota</taxon>
        <taxon>Alphaproteobacteria</taxon>
        <taxon>Rhodobacterales</taxon>
        <taxon>Roseobacteraceae</taxon>
        <taxon>Pelagimonas</taxon>
    </lineage>
</organism>
<dbReference type="AlphaFoldDB" id="A0A238KBU3"/>
<gene>
    <name evidence="1" type="ORF">PEV8663_01741</name>
</gene>
<dbReference type="Proteomes" id="UP000220836">
    <property type="component" value="Unassembled WGS sequence"/>
</dbReference>
<proteinExistence type="predicted"/>
<evidence type="ECO:0000313" key="2">
    <source>
        <dbReference type="Proteomes" id="UP000220836"/>
    </source>
</evidence>
<dbReference type="EMBL" id="FXYH01000005">
    <property type="protein sequence ID" value="SMX39516.1"/>
    <property type="molecule type" value="Genomic_DNA"/>
</dbReference>
<keyword evidence="2" id="KW-1185">Reference proteome</keyword>
<reference evidence="1 2" key="1">
    <citation type="submission" date="2017-05" db="EMBL/GenBank/DDBJ databases">
        <authorList>
            <person name="Song R."/>
            <person name="Chenine A.L."/>
            <person name="Ruprecht R.M."/>
        </authorList>
    </citation>
    <scope>NUCLEOTIDE SEQUENCE [LARGE SCALE GENOMIC DNA]</scope>
    <source>
        <strain evidence="1 2">CECT 8663</strain>
    </source>
</reference>
<protein>
    <recommendedName>
        <fullName evidence="3">SpoIIAA-like protein</fullName>
    </recommendedName>
</protein>
<evidence type="ECO:0008006" key="3">
    <source>
        <dbReference type="Google" id="ProtNLM"/>
    </source>
</evidence>